<proteinExistence type="predicted"/>
<sequence length="210" mass="22272">MAVCPTCNHTNPEGAIQCEACFTPLPTLMPCPHCGSPVQSDATFCGNCGQTIDPQQLAVTAPEEEETPTPIAVAPENSEPIPAIPEVSSTPAPFPVGTQLQPQGASLVHVQTQTTLEIPVGMAVIHVGKPNDKVPPDIDVSGFANSDVVSRIHADIRLEDNEYFLEDVGSANGTYVNHTALPPGNRHLLRPGDRLSLGKGDLVTFIFQLH</sequence>
<dbReference type="InterPro" id="IPR025874">
    <property type="entry name" value="DZR"/>
</dbReference>
<evidence type="ECO:0000313" key="2">
    <source>
        <dbReference type="EMBL" id="MBE9252634.1"/>
    </source>
</evidence>
<dbReference type="InterPro" id="IPR008984">
    <property type="entry name" value="SMAD_FHA_dom_sf"/>
</dbReference>
<dbReference type="RefSeq" id="WP_194018717.1">
    <property type="nucleotide sequence ID" value="NZ_JADEVV010000004.1"/>
</dbReference>
<dbReference type="CDD" id="cd00060">
    <property type="entry name" value="FHA"/>
    <property type="match status" value="1"/>
</dbReference>
<dbReference type="Pfam" id="PF00498">
    <property type="entry name" value="FHA"/>
    <property type="match status" value="1"/>
</dbReference>
<feature type="domain" description="FHA" evidence="1">
    <location>
        <begin position="125"/>
        <end position="181"/>
    </location>
</feature>
<accession>A0ABR9VMS7</accession>
<dbReference type="Proteomes" id="UP000658720">
    <property type="component" value="Unassembled WGS sequence"/>
</dbReference>
<dbReference type="SUPFAM" id="SSF49879">
    <property type="entry name" value="SMAD/FHA domain"/>
    <property type="match status" value="1"/>
</dbReference>
<dbReference type="PROSITE" id="PS50006">
    <property type="entry name" value="FHA_DOMAIN"/>
    <property type="match status" value="1"/>
</dbReference>
<evidence type="ECO:0000313" key="3">
    <source>
        <dbReference type="Proteomes" id="UP000658720"/>
    </source>
</evidence>
<protein>
    <submittedName>
        <fullName evidence="2">FHA domain-containing protein</fullName>
    </submittedName>
</protein>
<dbReference type="Gene3D" id="2.60.200.20">
    <property type="match status" value="1"/>
</dbReference>
<reference evidence="2 3" key="1">
    <citation type="submission" date="2020-10" db="EMBL/GenBank/DDBJ databases">
        <authorList>
            <person name="Castelo-Branco R."/>
            <person name="Eusebio N."/>
            <person name="Adriana R."/>
            <person name="Vieira A."/>
            <person name="Brugerolle De Fraissinette N."/>
            <person name="Rezende De Castro R."/>
            <person name="Schneider M.P."/>
            <person name="Vasconcelos V."/>
            <person name="Leao P.N."/>
        </authorList>
    </citation>
    <scope>NUCLEOTIDE SEQUENCE [LARGE SCALE GENOMIC DNA]</scope>
    <source>
        <strain evidence="2 3">LEGE 00031</strain>
    </source>
</reference>
<dbReference type="Pfam" id="PF12773">
    <property type="entry name" value="DZR"/>
    <property type="match status" value="1"/>
</dbReference>
<organism evidence="2 3">
    <name type="scientific">Synechocystis salina LEGE 00031</name>
    <dbReference type="NCBI Taxonomy" id="1828736"/>
    <lineage>
        <taxon>Bacteria</taxon>
        <taxon>Bacillati</taxon>
        <taxon>Cyanobacteriota</taxon>
        <taxon>Cyanophyceae</taxon>
        <taxon>Synechococcales</taxon>
        <taxon>Merismopediaceae</taxon>
        <taxon>Synechocystis</taxon>
    </lineage>
</organism>
<dbReference type="SMART" id="SM00240">
    <property type="entry name" value="FHA"/>
    <property type="match status" value="1"/>
</dbReference>
<dbReference type="EMBL" id="JADEVV010000004">
    <property type="protein sequence ID" value="MBE9252634.1"/>
    <property type="molecule type" value="Genomic_DNA"/>
</dbReference>
<name>A0ABR9VMS7_9SYNC</name>
<dbReference type="InterPro" id="IPR000253">
    <property type="entry name" value="FHA_dom"/>
</dbReference>
<keyword evidence="3" id="KW-1185">Reference proteome</keyword>
<comment type="caution">
    <text evidence="2">The sequence shown here is derived from an EMBL/GenBank/DDBJ whole genome shotgun (WGS) entry which is preliminary data.</text>
</comment>
<gene>
    <name evidence="2" type="ORF">IQ217_01960</name>
</gene>
<evidence type="ECO:0000259" key="1">
    <source>
        <dbReference type="PROSITE" id="PS50006"/>
    </source>
</evidence>